<dbReference type="Gene3D" id="3.40.50.300">
    <property type="entry name" value="P-loop containing nucleotide triphosphate hydrolases"/>
    <property type="match status" value="1"/>
</dbReference>
<dbReference type="HAMAP" id="MF_00109">
    <property type="entry name" value="Shikimate_kinase"/>
    <property type="match status" value="1"/>
</dbReference>
<proteinExistence type="inferred from homology"/>
<evidence type="ECO:0000256" key="3">
    <source>
        <dbReference type="ARBA" id="ARBA00022741"/>
    </source>
</evidence>
<keyword evidence="2" id="KW-0808">Transferase</keyword>
<dbReference type="PRINTS" id="PR01100">
    <property type="entry name" value="SHIKIMTKNASE"/>
</dbReference>
<dbReference type="SUPFAM" id="SSF52540">
    <property type="entry name" value="P-loop containing nucleoside triphosphate hydrolases"/>
    <property type="match status" value="1"/>
</dbReference>
<protein>
    <submittedName>
        <fullName evidence="7">Unannotated protein</fullName>
    </submittedName>
</protein>
<organism evidence="7">
    <name type="scientific">freshwater metagenome</name>
    <dbReference type="NCBI Taxonomy" id="449393"/>
    <lineage>
        <taxon>unclassified sequences</taxon>
        <taxon>metagenomes</taxon>
        <taxon>ecological metagenomes</taxon>
    </lineage>
</organism>
<keyword evidence="5" id="KW-0067">ATP-binding</keyword>
<evidence type="ECO:0000256" key="2">
    <source>
        <dbReference type="ARBA" id="ARBA00022679"/>
    </source>
</evidence>
<keyword evidence="4" id="KW-0418">Kinase</keyword>
<dbReference type="GO" id="GO:0005829">
    <property type="term" value="C:cytosol"/>
    <property type="evidence" value="ECO:0007669"/>
    <property type="project" value="TreeGrafter"/>
</dbReference>
<dbReference type="InterPro" id="IPR031322">
    <property type="entry name" value="Shikimate/glucono_kinase"/>
</dbReference>
<dbReference type="CDD" id="cd00464">
    <property type="entry name" value="SK"/>
    <property type="match status" value="1"/>
</dbReference>
<dbReference type="EMBL" id="CAFBLP010000020">
    <property type="protein sequence ID" value="CAB4874287.1"/>
    <property type="molecule type" value="Genomic_DNA"/>
</dbReference>
<keyword evidence="1" id="KW-0028">Amino-acid biosynthesis</keyword>
<dbReference type="PANTHER" id="PTHR21087:SF16">
    <property type="entry name" value="SHIKIMATE KINASE 1, CHLOROPLASTIC"/>
    <property type="match status" value="1"/>
</dbReference>
<name>A0A6J7DUF7_9ZZZZ</name>
<dbReference type="GO" id="GO:0009073">
    <property type="term" value="P:aromatic amino acid family biosynthetic process"/>
    <property type="evidence" value="ECO:0007669"/>
    <property type="project" value="UniProtKB-KW"/>
</dbReference>
<dbReference type="InterPro" id="IPR027417">
    <property type="entry name" value="P-loop_NTPase"/>
</dbReference>
<dbReference type="Pfam" id="PF01202">
    <property type="entry name" value="SKI"/>
    <property type="match status" value="1"/>
</dbReference>
<dbReference type="GO" id="GO:0004765">
    <property type="term" value="F:shikimate kinase activity"/>
    <property type="evidence" value="ECO:0007669"/>
    <property type="project" value="TreeGrafter"/>
</dbReference>
<evidence type="ECO:0000256" key="5">
    <source>
        <dbReference type="ARBA" id="ARBA00022840"/>
    </source>
</evidence>
<dbReference type="GO" id="GO:0005524">
    <property type="term" value="F:ATP binding"/>
    <property type="evidence" value="ECO:0007669"/>
    <property type="project" value="UniProtKB-KW"/>
</dbReference>
<evidence type="ECO:0000256" key="1">
    <source>
        <dbReference type="ARBA" id="ARBA00022605"/>
    </source>
</evidence>
<gene>
    <name evidence="7" type="ORF">UFOPK3376_01027</name>
</gene>
<keyword evidence="3" id="KW-0547">Nucleotide-binding</keyword>
<evidence type="ECO:0000256" key="6">
    <source>
        <dbReference type="ARBA" id="ARBA00023141"/>
    </source>
</evidence>
<accession>A0A6J7DUF7</accession>
<evidence type="ECO:0000256" key="4">
    <source>
        <dbReference type="ARBA" id="ARBA00022777"/>
    </source>
</evidence>
<reference evidence="7" key="1">
    <citation type="submission" date="2020-05" db="EMBL/GenBank/DDBJ databases">
        <authorList>
            <person name="Chiriac C."/>
            <person name="Salcher M."/>
            <person name="Ghai R."/>
            <person name="Kavagutti S V."/>
        </authorList>
    </citation>
    <scope>NUCLEOTIDE SEQUENCE</scope>
</reference>
<dbReference type="GO" id="GO:0008652">
    <property type="term" value="P:amino acid biosynthetic process"/>
    <property type="evidence" value="ECO:0007669"/>
    <property type="project" value="UniProtKB-KW"/>
</dbReference>
<evidence type="ECO:0000313" key="7">
    <source>
        <dbReference type="EMBL" id="CAB4874287.1"/>
    </source>
</evidence>
<dbReference type="InterPro" id="IPR000623">
    <property type="entry name" value="Shikimate_kinase/TSH1"/>
</dbReference>
<keyword evidence="6" id="KW-0057">Aromatic amino acid biosynthesis</keyword>
<dbReference type="AlphaFoldDB" id="A0A6J7DUF7"/>
<sequence>MSIAPDRHVVLVGMMGSGKTTVGRLLAARLGRPLLDTDALIEAREGRTVRELFVSEGEDAFRAIETEVLEACLARPEVTVIAAAGGVVLRAENREALRDSGARVVWLRADPAVLLERVKGGPHRPLLDNDPAGTLQRMYEEREELYREVADAIVTVDGRSVNEVVEAVLR</sequence>
<dbReference type="PANTHER" id="PTHR21087">
    <property type="entry name" value="SHIKIMATE KINASE"/>
    <property type="match status" value="1"/>
</dbReference>